<keyword evidence="4 11" id="KW-0808">Transferase</keyword>
<evidence type="ECO:0000256" key="2">
    <source>
        <dbReference type="ARBA" id="ARBA00001089"/>
    </source>
</evidence>
<protein>
    <recommendedName>
        <fullName evidence="11">Glutathione hydrolase proenzyme</fullName>
        <ecNumber evidence="11">2.3.2.2</ecNumber>
        <ecNumber evidence="11">3.4.19.13</ecNumber>
    </recommendedName>
    <component>
        <recommendedName>
            <fullName evidence="11">Glutathione hydrolase large chain</fullName>
        </recommendedName>
    </component>
    <component>
        <recommendedName>
            <fullName evidence="11">Glutathione hydrolase small chain</fullName>
        </recommendedName>
    </component>
</protein>
<dbReference type="PANTHER" id="PTHR43199">
    <property type="entry name" value="GLUTATHIONE HYDROLASE"/>
    <property type="match status" value="1"/>
</dbReference>
<keyword evidence="11" id="KW-0317">Glutathione biosynthesis</keyword>
<dbReference type="GO" id="GO:0006751">
    <property type="term" value="P:glutathione catabolic process"/>
    <property type="evidence" value="ECO:0007669"/>
    <property type="project" value="UniProtKB-UniRule"/>
</dbReference>
<dbReference type="GO" id="GO:0036374">
    <property type="term" value="F:glutathione hydrolase activity"/>
    <property type="evidence" value="ECO:0007669"/>
    <property type="project" value="UniProtKB-UniRule"/>
</dbReference>
<comment type="pathway">
    <text evidence="11">Sulfur metabolism; glutathione metabolism.</text>
</comment>
<feature type="binding site" evidence="10">
    <location>
        <begin position="405"/>
        <end position="407"/>
    </location>
    <ligand>
        <name>L-glutamate</name>
        <dbReference type="ChEBI" id="CHEBI:29985"/>
    </ligand>
</feature>
<dbReference type="InterPro" id="IPR051792">
    <property type="entry name" value="GGT_bact"/>
</dbReference>
<evidence type="ECO:0000256" key="3">
    <source>
        <dbReference type="ARBA" id="ARBA00009381"/>
    </source>
</evidence>
<comment type="PTM">
    <text evidence="11">Cleaved by autocatalysis into a large and a small subunit.</text>
</comment>
<dbReference type="PANTHER" id="PTHR43199:SF1">
    <property type="entry name" value="GLUTATHIONE HYDROLASE PROENZYME"/>
    <property type="match status" value="1"/>
</dbReference>
<comment type="similarity">
    <text evidence="3 11">Belongs to the gamma-glutamyltransferase family.</text>
</comment>
<sequence>MLSKSIVKICICLLIMSFQLSFVSLETNVFAARREAVRGKRAMVASQHELASRIGADVMRRGGNAVDASVAVALALAVVYPEAGNLGGGGFMLIRFKDGRTTAIDYREMAPAAATRDIFVNEKGEVIKGEGSSTVGYRAAGVPGTPAGLEMAFNKYGSKKIAWTELVEPARILAQDGYVLSYRLANLFKAYKDTLEKYADSKRIFLNNGNFYEEGDVLKQPELAKTLERIKKSGAQGFYTGETARLIAEDMRANNGLITLEDLKNYQAKERTPLRGTYRGHEIISMPPPSSGGIVLLQALNVLENYDIRSMGHNSSKKYHLLAETLRRSFADRAEFMADPDFAIVPAAELITKSYATKRGATIDLTKATKSADIRAGEIAAKESMDTTHFTVVDQNGIVVSNTYTINDLYGSRVTAKGTGVLLNDEMDDFAARPGKPNMFGLIQGERNAVQPRKRPLSSMTPTIVLRKDGTPWFAVGARGGPRIITAVLQTVINMIDHDMNISQAINAPRIHHQWFPDEILAEPYGMSPDTRLALENLGHSFTDKPGFIASATGIEIEEKTGVRLGAIDARSDGAAIGY</sequence>
<reference evidence="12" key="1">
    <citation type="submission" date="2020-02" db="EMBL/GenBank/DDBJ databases">
        <authorList>
            <person name="Meier V. D."/>
        </authorList>
    </citation>
    <scope>NUCLEOTIDE SEQUENCE</scope>
    <source>
        <strain evidence="12">AVDCRST_MAG74</strain>
    </source>
</reference>
<comment type="subunit">
    <text evidence="11">This enzyme consists of two polypeptide chains, which are synthesized in precursor form from a single polypeptide.</text>
</comment>
<dbReference type="NCBIfam" id="TIGR00066">
    <property type="entry name" value="g_glut_trans"/>
    <property type="match status" value="1"/>
</dbReference>
<dbReference type="PRINTS" id="PR01210">
    <property type="entry name" value="GGTRANSPTASE"/>
</dbReference>
<dbReference type="GO" id="GO:0006750">
    <property type="term" value="P:glutathione biosynthetic process"/>
    <property type="evidence" value="ECO:0007669"/>
    <property type="project" value="UniProtKB-KW"/>
</dbReference>
<dbReference type="AlphaFoldDB" id="A0A6J4PJ50"/>
<evidence type="ECO:0000256" key="9">
    <source>
        <dbReference type="PIRSR" id="PIRSR600101-1"/>
    </source>
</evidence>
<keyword evidence="5 11" id="KW-0378">Hydrolase</keyword>
<dbReference type="GO" id="GO:0103068">
    <property type="term" value="F:leukotriene C4 gamma-glutamyl transferase activity"/>
    <property type="evidence" value="ECO:0007669"/>
    <property type="project" value="UniProtKB-EC"/>
</dbReference>
<feature type="binding site" evidence="10">
    <location>
        <begin position="458"/>
        <end position="459"/>
    </location>
    <ligand>
        <name>L-glutamate</name>
        <dbReference type="ChEBI" id="CHEBI:29985"/>
    </ligand>
</feature>
<dbReference type="InterPro" id="IPR043137">
    <property type="entry name" value="GGT_ssub_C"/>
</dbReference>
<organism evidence="12">
    <name type="scientific">uncultured Pyrinomonadaceae bacterium</name>
    <dbReference type="NCBI Taxonomy" id="2283094"/>
    <lineage>
        <taxon>Bacteria</taxon>
        <taxon>Pseudomonadati</taxon>
        <taxon>Acidobacteriota</taxon>
        <taxon>Blastocatellia</taxon>
        <taxon>Blastocatellales</taxon>
        <taxon>Pyrinomonadaceae</taxon>
        <taxon>environmental samples</taxon>
    </lineage>
</organism>
<dbReference type="UniPathway" id="UPA00204"/>
<feature type="active site" description="Nucleophile" evidence="9">
    <location>
        <position position="387"/>
    </location>
</feature>
<comment type="catalytic activity">
    <reaction evidence="8 11">
        <text>an N-terminal (5-L-glutamyl)-[peptide] + an alpha-amino acid = 5-L-glutamyl amino acid + an N-terminal L-alpha-aminoacyl-[peptide]</text>
        <dbReference type="Rhea" id="RHEA:23904"/>
        <dbReference type="Rhea" id="RHEA-COMP:9780"/>
        <dbReference type="Rhea" id="RHEA-COMP:9795"/>
        <dbReference type="ChEBI" id="CHEBI:77644"/>
        <dbReference type="ChEBI" id="CHEBI:78597"/>
        <dbReference type="ChEBI" id="CHEBI:78599"/>
        <dbReference type="ChEBI" id="CHEBI:78608"/>
        <dbReference type="EC" id="2.3.2.2"/>
    </reaction>
</comment>
<evidence type="ECO:0000256" key="6">
    <source>
        <dbReference type="ARBA" id="ARBA00023145"/>
    </source>
</evidence>
<feature type="binding site" evidence="10">
    <location>
        <position position="481"/>
    </location>
    <ligand>
        <name>L-glutamate</name>
        <dbReference type="ChEBI" id="CHEBI:29985"/>
    </ligand>
</feature>
<evidence type="ECO:0000313" key="12">
    <source>
        <dbReference type="EMBL" id="CAA9411669.1"/>
    </source>
</evidence>
<comment type="catalytic activity">
    <reaction evidence="2 11">
        <text>glutathione + H2O = L-cysteinylglycine + L-glutamate</text>
        <dbReference type="Rhea" id="RHEA:28807"/>
        <dbReference type="ChEBI" id="CHEBI:15377"/>
        <dbReference type="ChEBI" id="CHEBI:29985"/>
        <dbReference type="ChEBI" id="CHEBI:57925"/>
        <dbReference type="ChEBI" id="CHEBI:61694"/>
        <dbReference type="EC" id="3.4.19.13"/>
    </reaction>
</comment>
<dbReference type="EMBL" id="CADCUR010000212">
    <property type="protein sequence ID" value="CAA9411669.1"/>
    <property type="molecule type" value="Genomic_DNA"/>
</dbReference>
<keyword evidence="7 11" id="KW-0012">Acyltransferase</keyword>
<dbReference type="SUPFAM" id="SSF56235">
    <property type="entry name" value="N-terminal nucleophile aminohydrolases (Ntn hydrolases)"/>
    <property type="match status" value="1"/>
</dbReference>
<dbReference type="InterPro" id="IPR043138">
    <property type="entry name" value="GGT_lsub"/>
</dbReference>
<evidence type="ECO:0000256" key="1">
    <source>
        <dbReference type="ARBA" id="ARBA00001049"/>
    </source>
</evidence>
<evidence type="ECO:0000256" key="10">
    <source>
        <dbReference type="PIRSR" id="PIRSR600101-2"/>
    </source>
</evidence>
<dbReference type="Pfam" id="PF01019">
    <property type="entry name" value="G_glu_transpept"/>
    <property type="match status" value="1"/>
</dbReference>
<name>A0A6J4PJ50_9BACT</name>
<evidence type="ECO:0000256" key="11">
    <source>
        <dbReference type="RuleBase" id="RU368036"/>
    </source>
</evidence>
<dbReference type="Gene3D" id="1.10.246.130">
    <property type="match status" value="1"/>
</dbReference>
<feature type="binding site" evidence="10">
    <location>
        <position position="429"/>
    </location>
    <ligand>
        <name>L-glutamate</name>
        <dbReference type="ChEBI" id="CHEBI:29985"/>
    </ligand>
</feature>
<dbReference type="Gene3D" id="3.60.20.40">
    <property type="match status" value="1"/>
</dbReference>
<dbReference type="EC" id="2.3.2.2" evidence="11"/>
<evidence type="ECO:0000256" key="5">
    <source>
        <dbReference type="ARBA" id="ARBA00022801"/>
    </source>
</evidence>
<comment type="catalytic activity">
    <reaction evidence="1 11">
        <text>an S-substituted glutathione + H2O = an S-substituted L-cysteinylglycine + L-glutamate</text>
        <dbReference type="Rhea" id="RHEA:59468"/>
        <dbReference type="ChEBI" id="CHEBI:15377"/>
        <dbReference type="ChEBI" id="CHEBI:29985"/>
        <dbReference type="ChEBI" id="CHEBI:90779"/>
        <dbReference type="ChEBI" id="CHEBI:143103"/>
        <dbReference type="EC" id="3.4.19.13"/>
    </reaction>
</comment>
<proteinExistence type="inferred from homology"/>
<evidence type="ECO:0000256" key="8">
    <source>
        <dbReference type="ARBA" id="ARBA00047417"/>
    </source>
</evidence>
<feature type="binding site" evidence="10">
    <location>
        <position position="107"/>
    </location>
    <ligand>
        <name>L-glutamate</name>
        <dbReference type="ChEBI" id="CHEBI:29985"/>
    </ligand>
</feature>
<evidence type="ECO:0000256" key="4">
    <source>
        <dbReference type="ARBA" id="ARBA00022679"/>
    </source>
</evidence>
<gene>
    <name evidence="12" type="ORF">AVDCRST_MAG74-2328</name>
</gene>
<evidence type="ECO:0000256" key="7">
    <source>
        <dbReference type="ARBA" id="ARBA00023315"/>
    </source>
</evidence>
<dbReference type="EC" id="3.4.19.13" evidence="11"/>
<accession>A0A6J4PJ50</accession>
<keyword evidence="6 11" id="KW-0865">Zymogen</keyword>
<dbReference type="InterPro" id="IPR029055">
    <property type="entry name" value="Ntn_hydrolases_N"/>
</dbReference>
<dbReference type="InterPro" id="IPR000101">
    <property type="entry name" value="GGT_peptidase"/>
</dbReference>